<dbReference type="RefSeq" id="WP_045249293.1">
    <property type="nucleotide sequence ID" value="NZ_CP099706.1"/>
</dbReference>
<dbReference type="EMBL" id="JYIT01000055">
    <property type="protein sequence ID" value="KJL27294.1"/>
    <property type="molecule type" value="Genomic_DNA"/>
</dbReference>
<name>A0A0F0L3L9_9MICO</name>
<evidence type="ECO:0000313" key="3">
    <source>
        <dbReference type="Proteomes" id="UP000033448"/>
    </source>
</evidence>
<sequence>MSTSQPHRTPEIEIARVRRAPRWGVFLGIGVGVGVVVAFLLTAFGSFEASKATQVAYPFGQVFGFLLLWTVPAGIAVFGVIALLLERAARRSERVVRVDHETIAE</sequence>
<organism evidence="2 3">
    <name type="scientific">Microbacterium azadirachtae</name>
    <dbReference type="NCBI Taxonomy" id="582680"/>
    <lineage>
        <taxon>Bacteria</taxon>
        <taxon>Bacillati</taxon>
        <taxon>Actinomycetota</taxon>
        <taxon>Actinomycetes</taxon>
        <taxon>Micrococcales</taxon>
        <taxon>Microbacteriaceae</taxon>
        <taxon>Microbacterium</taxon>
    </lineage>
</organism>
<protein>
    <recommendedName>
        <fullName evidence="4">Potassium transporter Trk</fullName>
    </recommendedName>
</protein>
<keyword evidence="3" id="KW-1185">Reference proteome</keyword>
<proteinExistence type="predicted"/>
<feature type="transmembrane region" description="Helical" evidence="1">
    <location>
        <begin position="23"/>
        <end position="47"/>
    </location>
</feature>
<evidence type="ECO:0000256" key="1">
    <source>
        <dbReference type="SAM" id="Phobius"/>
    </source>
</evidence>
<keyword evidence="1" id="KW-1133">Transmembrane helix</keyword>
<feature type="transmembrane region" description="Helical" evidence="1">
    <location>
        <begin position="59"/>
        <end position="85"/>
    </location>
</feature>
<evidence type="ECO:0008006" key="4">
    <source>
        <dbReference type="Google" id="ProtNLM"/>
    </source>
</evidence>
<evidence type="ECO:0000313" key="2">
    <source>
        <dbReference type="EMBL" id="KJL27294.1"/>
    </source>
</evidence>
<gene>
    <name evidence="2" type="ORF">RL72_00550</name>
</gene>
<keyword evidence="1" id="KW-0472">Membrane</keyword>
<keyword evidence="1" id="KW-0812">Transmembrane</keyword>
<dbReference type="OrthoDB" id="5125407at2"/>
<comment type="caution">
    <text evidence="2">The sequence shown here is derived from an EMBL/GenBank/DDBJ whole genome shotgun (WGS) entry which is preliminary data.</text>
</comment>
<reference evidence="2 3" key="1">
    <citation type="submission" date="2015-02" db="EMBL/GenBank/DDBJ databases">
        <title>Draft genome sequences of ten Microbacterium spp. with emphasis on heavy metal contaminated environments.</title>
        <authorList>
            <person name="Corretto E."/>
        </authorList>
    </citation>
    <scope>NUCLEOTIDE SEQUENCE [LARGE SCALE GENOMIC DNA]</scope>
    <source>
        <strain evidence="2 3">DSM 23848</strain>
    </source>
</reference>
<accession>A0A0F0L3L9</accession>
<dbReference type="PATRIC" id="fig|582680.7.peg.568"/>
<dbReference type="AlphaFoldDB" id="A0A0F0L3L9"/>
<dbReference type="Proteomes" id="UP000033448">
    <property type="component" value="Unassembled WGS sequence"/>
</dbReference>